<evidence type="ECO:0000313" key="5">
    <source>
        <dbReference type="EMBL" id="ERK43322.1"/>
    </source>
</evidence>
<dbReference type="InterPro" id="IPR003593">
    <property type="entry name" value="AAA+_ATPase"/>
</dbReference>
<protein>
    <submittedName>
        <fullName evidence="5">ABC transporter, ATP-binding protein</fullName>
    </submittedName>
</protein>
<dbReference type="Gene3D" id="3.40.50.300">
    <property type="entry name" value="P-loop containing nucleotide triphosphate hydrolases"/>
    <property type="match status" value="1"/>
</dbReference>
<dbReference type="PANTHER" id="PTHR45772">
    <property type="entry name" value="CONSERVED COMPONENT OF ABC TRANSPORTER FOR NATURAL AMINO ACIDS-RELATED"/>
    <property type="match status" value="1"/>
</dbReference>
<evidence type="ECO:0000256" key="3">
    <source>
        <dbReference type="ARBA" id="ARBA00022840"/>
    </source>
</evidence>
<name>U2QX44_EUBRA</name>
<dbReference type="PANTHER" id="PTHR45772:SF7">
    <property type="entry name" value="AMINO ACID ABC TRANSPORTER ATP-BINDING PROTEIN"/>
    <property type="match status" value="1"/>
</dbReference>
<feature type="domain" description="ABC transporter" evidence="4">
    <location>
        <begin position="24"/>
        <end position="257"/>
    </location>
</feature>
<dbReference type="PATRIC" id="fig|1256908.3.peg.2263"/>
<keyword evidence="2" id="KW-0547">Nucleotide-binding</keyword>
<evidence type="ECO:0000256" key="2">
    <source>
        <dbReference type="ARBA" id="ARBA00022741"/>
    </source>
</evidence>
<dbReference type="EMBL" id="AWVJ01000149">
    <property type="protein sequence ID" value="ERK43322.1"/>
    <property type="molecule type" value="Genomic_DNA"/>
</dbReference>
<dbReference type="GO" id="GO:0016887">
    <property type="term" value="F:ATP hydrolysis activity"/>
    <property type="evidence" value="ECO:0007669"/>
    <property type="project" value="InterPro"/>
</dbReference>
<accession>U2QX44</accession>
<dbReference type="InterPro" id="IPR051120">
    <property type="entry name" value="ABC_AA/LPS_Transport"/>
</dbReference>
<dbReference type="PROSITE" id="PS50893">
    <property type="entry name" value="ABC_TRANSPORTER_2"/>
    <property type="match status" value="1"/>
</dbReference>
<dbReference type="Pfam" id="PF00005">
    <property type="entry name" value="ABC_tran"/>
    <property type="match status" value="1"/>
</dbReference>
<dbReference type="Proteomes" id="UP000016608">
    <property type="component" value="Unassembled WGS sequence"/>
</dbReference>
<proteinExistence type="predicted"/>
<dbReference type="AlphaFoldDB" id="U2QX44"/>
<dbReference type="GO" id="GO:0015192">
    <property type="term" value="F:L-phenylalanine transmembrane transporter activity"/>
    <property type="evidence" value="ECO:0007669"/>
    <property type="project" value="TreeGrafter"/>
</dbReference>
<keyword evidence="3 5" id="KW-0067">ATP-binding</keyword>
<dbReference type="GO" id="GO:1903805">
    <property type="term" value="P:L-valine import across plasma membrane"/>
    <property type="evidence" value="ECO:0007669"/>
    <property type="project" value="TreeGrafter"/>
</dbReference>
<evidence type="ECO:0000313" key="6">
    <source>
        <dbReference type="Proteomes" id="UP000016608"/>
    </source>
</evidence>
<reference evidence="5 6" key="1">
    <citation type="submission" date="2013-06" db="EMBL/GenBank/DDBJ databases">
        <authorList>
            <person name="Weinstock G."/>
            <person name="Sodergren E."/>
            <person name="Lobos E.A."/>
            <person name="Fulton L."/>
            <person name="Fulton R."/>
            <person name="Courtney L."/>
            <person name="Fronick C."/>
            <person name="O'Laughlin M."/>
            <person name="Godfrey J."/>
            <person name="Wilson R.M."/>
            <person name="Miner T."/>
            <person name="Farmer C."/>
            <person name="Delehaunty K."/>
            <person name="Cordes M."/>
            <person name="Minx P."/>
            <person name="Tomlinson C."/>
            <person name="Chen J."/>
            <person name="Wollam A."/>
            <person name="Pepin K.H."/>
            <person name="Bhonagiri V."/>
            <person name="Zhang X."/>
            <person name="Warren W."/>
            <person name="Mitreva M."/>
            <person name="Mardis E.R."/>
            <person name="Wilson R.K."/>
        </authorList>
    </citation>
    <scope>NUCLEOTIDE SEQUENCE [LARGE SCALE GENOMIC DNA]</scope>
    <source>
        <strain evidence="5 6">ATCC 29099</strain>
    </source>
</reference>
<keyword evidence="6" id="KW-1185">Reference proteome</keyword>
<organism evidence="5 6">
    <name type="scientific">Eubacterium ramulus ATCC 29099</name>
    <dbReference type="NCBI Taxonomy" id="1256908"/>
    <lineage>
        <taxon>Bacteria</taxon>
        <taxon>Bacillati</taxon>
        <taxon>Bacillota</taxon>
        <taxon>Clostridia</taxon>
        <taxon>Eubacteriales</taxon>
        <taxon>Eubacteriaceae</taxon>
        <taxon>Eubacterium</taxon>
    </lineage>
</organism>
<gene>
    <name evidence="5" type="ORF">HMPREF0373_02460</name>
</gene>
<dbReference type="InterPro" id="IPR027417">
    <property type="entry name" value="P-loop_NTPase"/>
</dbReference>
<dbReference type="HOGENOM" id="CLU_000604_1_2_9"/>
<sequence length="261" mass="28260">MFSDGYSSHKRILTGRYKVLSAILTVKDLSISFGSNHVLKSINFELGENEVLGVIGPNGAGKTVMLNILTGILKPTGGTMIFDGKDIASEGVTERCRGGIGRTFQVPRPFEQMTVFENIMVGGVFGAGMSEAQAKEKALKVAKIIKLDDKLDLFAGKLGLLDRKRLEIGRALATEPKILLLDEVGGGLTESEVGLIINLVKEIKREGVSVIWIEHIIRTMLEGTDRVMLLADGVDVITGKPLDVMNSKEVKRVYMGGGDDE</sequence>
<evidence type="ECO:0000256" key="1">
    <source>
        <dbReference type="ARBA" id="ARBA00022448"/>
    </source>
</evidence>
<dbReference type="GO" id="GO:0005886">
    <property type="term" value="C:plasma membrane"/>
    <property type="evidence" value="ECO:0007669"/>
    <property type="project" value="TreeGrafter"/>
</dbReference>
<dbReference type="GO" id="GO:0042941">
    <property type="term" value="P:D-alanine transmembrane transport"/>
    <property type="evidence" value="ECO:0007669"/>
    <property type="project" value="TreeGrafter"/>
</dbReference>
<keyword evidence="1" id="KW-0813">Transport</keyword>
<dbReference type="SUPFAM" id="SSF52540">
    <property type="entry name" value="P-loop containing nucleoside triphosphate hydrolases"/>
    <property type="match status" value="1"/>
</dbReference>
<dbReference type="eggNOG" id="COG0411">
    <property type="taxonomic scope" value="Bacteria"/>
</dbReference>
<dbReference type="GO" id="GO:0005524">
    <property type="term" value="F:ATP binding"/>
    <property type="evidence" value="ECO:0007669"/>
    <property type="project" value="UniProtKB-KW"/>
</dbReference>
<dbReference type="GO" id="GO:0015188">
    <property type="term" value="F:L-isoleucine transmembrane transporter activity"/>
    <property type="evidence" value="ECO:0007669"/>
    <property type="project" value="TreeGrafter"/>
</dbReference>
<evidence type="ECO:0000259" key="4">
    <source>
        <dbReference type="PROSITE" id="PS50893"/>
    </source>
</evidence>
<dbReference type="GO" id="GO:0015808">
    <property type="term" value="P:L-alanine transport"/>
    <property type="evidence" value="ECO:0007669"/>
    <property type="project" value="TreeGrafter"/>
</dbReference>
<comment type="caution">
    <text evidence="5">The sequence shown here is derived from an EMBL/GenBank/DDBJ whole genome shotgun (WGS) entry which is preliminary data.</text>
</comment>
<dbReference type="GO" id="GO:0005304">
    <property type="term" value="F:L-valine transmembrane transporter activity"/>
    <property type="evidence" value="ECO:0007669"/>
    <property type="project" value="TreeGrafter"/>
</dbReference>
<dbReference type="InterPro" id="IPR003439">
    <property type="entry name" value="ABC_transporter-like_ATP-bd"/>
</dbReference>
<dbReference type="SMART" id="SM00382">
    <property type="entry name" value="AAA"/>
    <property type="match status" value="1"/>
</dbReference>
<dbReference type="GO" id="GO:1903806">
    <property type="term" value="P:L-isoleucine import across plasma membrane"/>
    <property type="evidence" value="ECO:0007669"/>
    <property type="project" value="TreeGrafter"/>
</dbReference>